<organism evidence="1 2">
    <name type="scientific">Prorocentrum cordatum</name>
    <dbReference type="NCBI Taxonomy" id="2364126"/>
    <lineage>
        <taxon>Eukaryota</taxon>
        <taxon>Sar</taxon>
        <taxon>Alveolata</taxon>
        <taxon>Dinophyceae</taxon>
        <taxon>Prorocentrales</taxon>
        <taxon>Prorocentraceae</taxon>
        <taxon>Prorocentrum</taxon>
    </lineage>
</organism>
<gene>
    <name evidence="1" type="ORF">PCOR1329_LOCUS3891</name>
</gene>
<evidence type="ECO:0000313" key="1">
    <source>
        <dbReference type="EMBL" id="CAK0793654.1"/>
    </source>
</evidence>
<proteinExistence type="predicted"/>
<keyword evidence="2" id="KW-1185">Reference proteome</keyword>
<name>A0ABN9PKV2_9DINO</name>
<protein>
    <submittedName>
        <fullName evidence="1">Uncharacterized protein</fullName>
    </submittedName>
</protein>
<comment type="caution">
    <text evidence="1">The sequence shown here is derived from an EMBL/GenBank/DDBJ whole genome shotgun (WGS) entry which is preliminary data.</text>
</comment>
<evidence type="ECO:0000313" key="2">
    <source>
        <dbReference type="Proteomes" id="UP001189429"/>
    </source>
</evidence>
<dbReference type="Proteomes" id="UP001189429">
    <property type="component" value="Unassembled WGS sequence"/>
</dbReference>
<dbReference type="EMBL" id="CAUYUJ010001009">
    <property type="protein sequence ID" value="CAK0793654.1"/>
    <property type="molecule type" value="Genomic_DNA"/>
</dbReference>
<reference evidence="1" key="1">
    <citation type="submission" date="2023-10" db="EMBL/GenBank/DDBJ databases">
        <authorList>
            <person name="Chen Y."/>
            <person name="Shah S."/>
            <person name="Dougan E. K."/>
            <person name="Thang M."/>
            <person name="Chan C."/>
        </authorList>
    </citation>
    <scope>NUCLEOTIDE SEQUENCE [LARGE SCALE GENOMIC DNA]</scope>
</reference>
<sequence length="298" mass="31379">MVQGPASGESLSAALRSSARRMARDAALDGGKASSSAARRSARKAAAASAERAVHHFRAEAEGWKKKYYDLAFSLGSDRCPQLGPRLAAAAPALEALLLDEPVEHTDVLRRNVALHSVAEGIDIVTASPAELNSAQRGPRLGARPPCVVAASFTALRVCAAPFVPGAAAHHGFLDGVSLCRGDFKDVVVPVPCGEDGLGDNATAVEVSMDMDVEHISVVEEQLRSWEALGAASRSFVRRRRRLDGGMRLTSAPISESPNTARGGYDYSGDEVIVGGPVPVLWVPRDLPPDPGEGRLFS</sequence>
<accession>A0ABN9PKV2</accession>